<comment type="caution">
    <text evidence="1">The sequence shown here is derived from an EMBL/GenBank/DDBJ whole genome shotgun (WGS) entry which is preliminary data.</text>
</comment>
<evidence type="ECO:0000313" key="1">
    <source>
        <dbReference type="EMBL" id="KAH0546308.1"/>
    </source>
</evidence>
<gene>
    <name evidence="1" type="ORF">KQX54_008210</name>
</gene>
<dbReference type="AlphaFoldDB" id="A0AAV7I6M9"/>
<keyword evidence="2" id="KW-1185">Reference proteome</keyword>
<reference evidence="1 2" key="1">
    <citation type="journal article" date="2021" name="J. Hered.">
        <title>A chromosome-level genome assembly of the parasitoid wasp, Cotesia glomerata (Hymenoptera: Braconidae).</title>
        <authorList>
            <person name="Pinto B.J."/>
            <person name="Weis J.J."/>
            <person name="Gamble T."/>
            <person name="Ode P.J."/>
            <person name="Paul R."/>
            <person name="Zaspel J.M."/>
        </authorList>
    </citation>
    <scope>NUCLEOTIDE SEQUENCE [LARGE SCALE GENOMIC DNA]</scope>
    <source>
        <strain evidence="1">CgM1</strain>
    </source>
</reference>
<dbReference type="EMBL" id="JAHXZJ010002237">
    <property type="protein sequence ID" value="KAH0546308.1"/>
    <property type="molecule type" value="Genomic_DNA"/>
</dbReference>
<accession>A0AAV7I6M9</accession>
<name>A0AAV7I6M9_COTGL</name>
<evidence type="ECO:0000313" key="2">
    <source>
        <dbReference type="Proteomes" id="UP000826195"/>
    </source>
</evidence>
<protein>
    <submittedName>
        <fullName evidence="1">Uncharacterized protein</fullName>
    </submittedName>
</protein>
<sequence>MLAAVCQGDARVLVNIRSRKHCGEVSGCGCSQRGFQNSTVFDQPEYARRKLWPPIYTYTLSVLLTSGSLDSGLQSLVSQSRVKFVDCNLLAA</sequence>
<proteinExistence type="predicted"/>
<dbReference type="Proteomes" id="UP000826195">
    <property type="component" value="Unassembled WGS sequence"/>
</dbReference>
<organism evidence="1 2">
    <name type="scientific">Cotesia glomerata</name>
    <name type="common">Lepidopteran parasitic wasp</name>
    <name type="synonym">Apanteles glomeratus</name>
    <dbReference type="NCBI Taxonomy" id="32391"/>
    <lineage>
        <taxon>Eukaryota</taxon>
        <taxon>Metazoa</taxon>
        <taxon>Ecdysozoa</taxon>
        <taxon>Arthropoda</taxon>
        <taxon>Hexapoda</taxon>
        <taxon>Insecta</taxon>
        <taxon>Pterygota</taxon>
        <taxon>Neoptera</taxon>
        <taxon>Endopterygota</taxon>
        <taxon>Hymenoptera</taxon>
        <taxon>Apocrita</taxon>
        <taxon>Ichneumonoidea</taxon>
        <taxon>Braconidae</taxon>
        <taxon>Microgastrinae</taxon>
        <taxon>Cotesia</taxon>
    </lineage>
</organism>